<dbReference type="Gene3D" id="3.40.50.450">
    <property type="match status" value="1"/>
</dbReference>
<dbReference type="SUPFAM" id="SSF102405">
    <property type="entry name" value="MCP/YpsA-like"/>
    <property type="match status" value="1"/>
</dbReference>
<sequence length="324" mass="35436">MSASRIFAFVFTSLCIDTILAFNLSVSRISIANKILRTQSLTEVIQLQHGEVENYHSRGGVFPLSAMSGGLNEENKVETSSTSTSNEVTSSPGTGVNSREESGKESLLDSIPIAMTTKKPLSLSDRDEPISFSELGDFDPSKKIPVKREVLVGNPQLKVKKKEKSVNAILQELAAINQQGPRKYCILGTRHCSYLHQQIIELLSYALVLSENHVYTSGAGGTNAAAIRGALRAARPDLLTVVLPQSLDKQPDEIQELLLDVTELITMPQNNEMGLDVASRLCNSKLLSETDQLIAFAFHESTTVIEATKEAKKLDMLVTMLFLD</sequence>
<keyword evidence="2" id="KW-0732">Signal</keyword>
<feature type="signal peptide" evidence="2">
    <location>
        <begin position="1"/>
        <end position="21"/>
    </location>
</feature>
<reference evidence="3" key="1">
    <citation type="submission" date="2021-01" db="EMBL/GenBank/DDBJ databases">
        <authorList>
            <person name="Corre E."/>
            <person name="Pelletier E."/>
            <person name="Niang G."/>
            <person name="Scheremetjew M."/>
            <person name="Finn R."/>
            <person name="Kale V."/>
            <person name="Holt S."/>
            <person name="Cochrane G."/>
            <person name="Meng A."/>
            <person name="Brown T."/>
            <person name="Cohen L."/>
        </authorList>
    </citation>
    <scope>NUCLEOTIDE SEQUENCE</scope>
    <source>
        <strain evidence="3">MM31A-1</strain>
    </source>
</reference>
<accession>A0A7S3Q310</accession>
<dbReference type="AlphaFoldDB" id="A0A7S3Q310"/>
<organism evidence="3">
    <name type="scientific">Chaetoceros debilis</name>
    <dbReference type="NCBI Taxonomy" id="122233"/>
    <lineage>
        <taxon>Eukaryota</taxon>
        <taxon>Sar</taxon>
        <taxon>Stramenopiles</taxon>
        <taxon>Ochrophyta</taxon>
        <taxon>Bacillariophyta</taxon>
        <taxon>Coscinodiscophyceae</taxon>
        <taxon>Chaetocerotophycidae</taxon>
        <taxon>Chaetocerotales</taxon>
        <taxon>Chaetocerotaceae</taxon>
        <taxon>Chaetoceros</taxon>
    </lineage>
</organism>
<feature type="compositionally biased region" description="Low complexity" evidence="1">
    <location>
        <begin position="78"/>
        <end position="91"/>
    </location>
</feature>
<feature type="chain" id="PRO_5031343292" description="DNA recombination-mediator protein A" evidence="2">
    <location>
        <begin position="22"/>
        <end position="324"/>
    </location>
</feature>
<feature type="compositionally biased region" description="Basic and acidic residues" evidence="1">
    <location>
        <begin position="98"/>
        <end position="107"/>
    </location>
</feature>
<feature type="region of interest" description="Disordered" evidence="1">
    <location>
        <begin position="72"/>
        <end position="108"/>
    </location>
</feature>
<gene>
    <name evidence="3" type="ORF">CDEB00056_LOCUS8796</name>
</gene>
<evidence type="ECO:0000256" key="2">
    <source>
        <dbReference type="SAM" id="SignalP"/>
    </source>
</evidence>
<evidence type="ECO:0000313" key="3">
    <source>
        <dbReference type="EMBL" id="CAE0463955.1"/>
    </source>
</evidence>
<dbReference type="EMBL" id="HBIO01011308">
    <property type="protein sequence ID" value="CAE0463955.1"/>
    <property type="molecule type" value="Transcribed_RNA"/>
</dbReference>
<evidence type="ECO:0000256" key="1">
    <source>
        <dbReference type="SAM" id="MobiDB-lite"/>
    </source>
</evidence>
<proteinExistence type="predicted"/>
<evidence type="ECO:0008006" key="4">
    <source>
        <dbReference type="Google" id="ProtNLM"/>
    </source>
</evidence>
<name>A0A7S3Q310_9STRA</name>
<protein>
    <recommendedName>
        <fullName evidence="4">DNA recombination-mediator protein A</fullName>
    </recommendedName>
</protein>